<protein>
    <submittedName>
        <fullName evidence="1">Uncharacterized protein</fullName>
    </submittedName>
</protein>
<name>A0A3S5A771_9PLAT</name>
<comment type="caution">
    <text evidence="1">The sequence shown here is derived from an EMBL/GenBank/DDBJ whole genome shotgun (WGS) entry which is preliminary data.</text>
</comment>
<evidence type="ECO:0000313" key="2">
    <source>
        <dbReference type="Proteomes" id="UP000784294"/>
    </source>
</evidence>
<proteinExistence type="predicted"/>
<organism evidence="1 2">
    <name type="scientific">Protopolystoma xenopodis</name>
    <dbReference type="NCBI Taxonomy" id="117903"/>
    <lineage>
        <taxon>Eukaryota</taxon>
        <taxon>Metazoa</taxon>
        <taxon>Spiralia</taxon>
        <taxon>Lophotrochozoa</taxon>
        <taxon>Platyhelminthes</taxon>
        <taxon>Monogenea</taxon>
        <taxon>Polyopisthocotylea</taxon>
        <taxon>Polystomatidea</taxon>
        <taxon>Polystomatidae</taxon>
        <taxon>Protopolystoma</taxon>
    </lineage>
</organism>
<gene>
    <name evidence="1" type="ORF">PXEA_LOCUS2267</name>
</gene>
<reference evidence="1" key="1">
    <citation type="submission" date="2018-11" db="EMBL/GenBank/DDBJ databases">
        <authorList>
            <consortium name="Pathogen Informatics"/>
        </authorList>
    </citation>
    <scope>NUCLEOTIDE SEQUENCE</scope>
</reference>
<keyword evidence="2" id="KW-1185">Reference proteome</keyword>
<accession>A0A3S5A771</accession>
<dbReference type="EMBL" id="CAAALY010004838">
    <property type="protein sequence ID" value="VEL08827.1"/>
    <property type="molecule type" value="Genomic_DNA"/>
</dbReference>
<sequence length="86" mass="9826">MSYLDYRGTNPNGDLHFIFLCRALQIAGNGHKYLGPTRASEPFAVRQVTRRRISGRLYDYTPQADPSFGFVTEAYVLSYSFQARDI</sequence>
<evidence type="ECO:0000313" key="1">
    <source>
        <dbReference type="EMBL" id="VEL08827.1"/>
    </source>
</evidence>
<dbReference type="AlphaFoldDB" id="A0A3S5A771"/>
<dbReference type="Proteomes" id="UP000784294">
    <property type="component" value="Unassembled WGS sequence"/>
</dbReference>